<dbReference type="GO" id="GO:0005634">
    <property type="term" value="C:nucleus"/>
    <property type="evidence" value="ECO:0007669"/>
    <property type="project" value="TreeGrafter"/>
</dbReference>
<evidence type="ECO:0000256" key="4">
    <source>
        <dbReference type="ARBA" id="ARBA00011245"/>
    </source>
</evidence>
<feature type="compositionally biased region" description="Low complexity" evidence="12">
    <location>
        <begin position="369"/>
        <end position="381"/>
    </location>
</feature>
<dbReference type="PANTHER" id="PTHR14464">
    <property type="entry name" value="EXONUCLEASE V"/>
    <property type="match status" value="1"/>
</dbReference>
<organism evidence="13 14">
    <name type="scientific">Candidozyma pseudohaemuli</name>
    <dbReference type="NCBI Taxonomy" id="418784"/>
    <lineage>
        <taxon>Eukaryota</taxon>
        <taxon>Fungi</taxon>
        <taxon>Dikarya</taxon>
        <taxon>Ascomycota</taxon>
        <taxon>Saccharomycotina</taxon>
        <taxon>Pichiomycetes</taxon>
        <taxon>Metschnikowiaceae</taxon>
        <taxon>Candidozyma</taxon>
    </lineage>
</organism>
<dbReference type="GO" id="GO:0005739">
    <property type="term" value="C:mitochondrion"/>
    <property type="evidence" value="ECO:0007669"/>
    <property type="project" value="TreeGrafter"/>
</dbReference>
<dbReference type="PANTHER" id="PTHR14464:SF4">
    <property type="entry name" value="EXONUCLEASE V"/>
    <property type="match status" value="1"/>
</dbReference>
<dbReference type="GO" id="GO:0051539">
    <property type="term" value="F:4 iron, 4 sulfur cluster binding"/>
    <property type="evidence" value="ECO:0007669"/>
    <property type="project" value="UniProtKB-KW"/>
</dbReference>
<evidence type="ECO:0000256" key="11">
    <source>
        <dbReference type="ARBA" id="ARBA00030412"/>
    </source>
</evidence>
<dbReference type="Pfam" id="PF09810">
    <property type="entry name" value="Exo5"/>
    <property type="match status" value="1"/>
</dbReference>
<keyword evidence="6" id="KW-0004">4Fe-4S</keyword>
<evidence type="ECO:0000256" key="8">
    <source>
        <dbReference type="ARBA" id="ARBA00022839"/>
    </source>
</evidence>
<keyword evidence="14" id="KW-1185">Reference proteome</keyword>
<name>A0A2P7YZ30_9ASCO</name>
<protein>
    <recommendedName>
        <fullName evidence="5">Exonuclease V, mitochondrial</fullName>
    </recommendedName>
    <alternativeName>
        <fullName evidence="11">Defects in morphology protein 1</fullName>
    </alternativeName>
</protein>
<keyword evidence="7" id="KW-0540">Nuclease</keyword>
<evidence type="ECO:0000256" key="5">
    <source>
        <dbReference type="ARBA" id="ARBA00013561"/>
    </source>
</evidence>
<evidence type="ECO:0000256" key="3">
    <source>
        <dbReference type="ARBA" id="ARBA00009797"/>
    </source>
</evidence>
<accession>A0A2P7YZ30</accession>
<dbReference type="RefSeq" id="XP_024715899.1">
    <property type="nucleotide sequence ID" value="XM_024856300.1"/>
</dbReference>
<evidence type="ECO:0000256" key="9">
    <source>
        <dbReference type="ARBA" id="ARBA00023004"/>
    </source>
</evidence>
<dbReference type="EMBL" id="PYFQ01000001">
    <property type="protein sequence ID" value="PSK41200.1"/>
    <property type="molecule type" value="Genomic_DNA"/>
</dbReference>
<evidence type="ECO:0000256" key="1">
    <source>
        <dbReference type="ARBA" id="ARBA00001946"/>
    </source>
</evidence>
<comment type="similarity">
    <text evidence="3">Belongs to the EXO5 family.</text>
</comment>
<dbReference type="AlphaFoldDB" id="A0A2P7YZ30"/>
<keyword evidence="6" id="KW-0479">Metal-binding</keyword>
<keyword evidence="8" id="KW-0378">Hydrolase</keyword>
<reference evidence="13 14" key="1">
    <citation type="submission" date="2018-03" db="EMBL/GenBank/DDBJ databases">
        <title>Candida pseudohaemulonii genome assembly and annotation.</title>
        <authorList>
            <person name="Munoz J.F."/>
            <person name="Gade L.G."/>
            <person name="Chow N.A."/>
            <person name="Litvintseva A.P."/>
            <person name="Loparev V.N."/>
            <person name="Cuomo C.A."/>
        </authorList>
    </citation>
    <scope>NUCLEOTIDE SEQUENCE [LARGE SCALE GENOMIC DNA]</scope>
    <source>
        <strain evidence="13 14">B12108</strain>
    </source>
</reference>
<comment type="subunit">
    <text evidence="4">Monomer.</text>
</comment>
<dbReference type="GO" id="GO:0045145">
    <property type="term" value="F:single-stranded DNA 5'-3' DNA exonuclease activity"/>
    <property type="evidence" value="ECO:0007669"/>
    <property type="project" value="InterPro"/>
</dbReference>
<evidence type="ECO:0000256" key="10">
    <source>
        <dbReference type="ARBA" id="ARBA00023014"/>
    </source>
</evidence>
<dbReference type="GeneID" id="36564267"/>
<dbReference type="InterPro" id="IPR019190">
    <property type="entry name" value="EXOV"/>
</dbReference>
<evidence type="ECO:0000256" key="7">
    <source>
        <dbReference type="ARBA" id="ARBA00022722"/>
    </source>
</evidence>
<evidence type="ECO:0000256" key="12">
    <source>
        <dbReference type="SAM" id="MobiDB-lite"/>
    </source>
</evidence>
<feature type="compositionally biased region" description="Low complexity" evidence="12">
    <location>
        <begin position="323"/>
        <end position="333"/>
    </location>
</feature>
<dbReference type="Proteomes" id="UP000241107">
    <property type="component" value="Unassembled WGS sequence"/>
</dbReference>
<evidence type="ECO:0000256" key="2">
    <source>
        <dbReference type="ARBA" id="ARBA00001966"/>
    </source>
</evidence>
<evidence type="ECO:0000313" key="14">
    <source>
        <dbReference type="Proteomes" id="UP000241107"/>
    </source>
</evidence>
<gene>
    <name evidence="13" type="ORF">C7M61_000875</name>
</gene>
<comment type="caution">
    <text evidence="13">The sequence shown here is derived from an EMBL/GenBank/DDBJ whole genome shotgun (WGS) entry which is preliminary data.</text>
</comment>
<comment type="cofactor">
    <cofactor evidence="2">
        <name>[4Fe-4S] cluster</name>
        <dbReference type="ChEBI" id="CHEBI:49883"/>
    </cofactor>
</comment>
<comment type="cofactor">
    <cofactor evidence="1">
        <name>Mg(2+)</name>
        <dbReference type="ChEBI" id="CHEBI:18420"/>
    </cofactor>
</comment>
<proteinExistence type="inferred from homology"/>
<dbReference type="VEuPathDB" id="FungiDB:C7M61_000875"/>
<feature type="region of interest" description="Disordered" evidence="12">
    <location>
        <begin position="313"/>
        <end position="383"/>
    </location>
</feature>
<keyword evidence="9" id="KW-0408">Iron</keyword>
<keyword evidence="10" id="KW-0411">Iron-sulfur</keyword>
<evidence type="ECO:0000313" key="13">
    <source>
        <dbReference type="EMBL" id="PSK41200.1"/>
    </source>
</evidence>
<sequence>MLNKKTLTLKTSKTLDDAPLTPVDQTLRTPLDPPNNHQASYFNLYNHPQHAELDDLLTDVDEPAGRSLKNYLLTFTPVFDQLVLAIYLDILLLPTTTPFLGSVPPLGLVSKVANETMILLLRNASDQPVYDTQSVLSPDFLKNHAYQPIILQLIRKRFLDLCAAQKQPQLLSACTSVLVPAPNNVYAAPGVRQLSILNLLLNEQNVASYQQQQPTLAAQAAALSRLRLSSLNLRKHSLTRNNSYNGSNWLHVGNLLNIRPNANLGMHADQNASTDSLQLMHDFVPRAFIQRNNLSLAQLGQPQLQPAPGGFNAMMLDYQTPPSSSKSSFSLGSTPNNSYGSYGGTFQPTPGSAGSGSEMDETDLEPLRSRSSSRGNGLNGSFPRPLTINTDTCNFLQNMNMHIPGGYSGQNYFGAGEALNSPFLSATTPSEESGYFGHPLSNGIGSTLPSTGGLRGGPLIPESPVKEPAMANGNNKINLPGQFSLITSDRASTLPLLFEIRNEVGLSVPEAPSPNVYRVLEKFNRPLSLLLYIPENLEPDPFTYYTTENAADPTIVAFPRLLVTKLLSYAWCELELFYRIYSGLQKKEVTARLAEGSEYHDRLENEEHERADMSSAVDQLTEIAAKHSPEEAMHLGRNQGLAEWAKSVTEHSIKRGISLAQTRHAREIDVHSFIDFETNRPVERVEDLHKGVLVRGIADIVQFERKSGAESNIDTHTVELPEVTAEIDGMSLMAPIWDLSRAIPELKDEVQKSRDDYYLQVRDVKTRGVKSLPKQELQLKAARDQCMYYTRFFLGFTKDIRFTYESYRESARRREIDIDAEIGEAHAVILLLEKFEALAMDYVRLAQGQPLGLTFHDEVMSEIHKEKEEGNMDYDLSKFISEKDFKEILENIYGDTLAVKSIDISVLFKPWKYPLTPRYFIARVSQIYDIFNGYDASTVAVDYHHSKLGTVIGSKVYPYTVNTNNQTLKEAVNFWTGRRPPREADLRWKCNNCEFNSHCPAVNKPFKESIGALIYHDLLD</sequence>
<dbReference type="GO" id="GO:0036297">
    <property type="term" value="P:interstrand cross-link repair"/>
    <property type="evidence" value="ECO:0007669"/>
    <property type="project" value="TreeGrafter"/>
</dbReference>
<keyword evidence="8" id="KW-0269">Exonuclease</keyword>
<dbReference type="OrthoDB" id="354769at2759"/>
<evidence type="ECO:0000256" key="6">
    <source>
        <dbReference type="ARBA" id="ARBA00022485"/>
    </source>
</evidence>
<feature type="compositionally biased region" description="Polar residues" evidence="12">
    <location>
        <begin position="334"/>
        <end position="352"/>
    </location>
</feature>